<accession>A0ABZ1IGP6</accession>
<dbReference type="SUPFAM" id="SSF53686">
    <property type="entry name" value="Tryptophan synthase beta subunit-like PLP-dependent enzymes"/>
    <property type="match status" value="1"/>
</dbReference>
<evidence type="ECO:0000313" key="6">
    <source>
        <dbReference type="Proteomes" id="UP001330812"/>
    </source>
</evidence>
<dbReference type="EMBL" id="CP142149">
    <property type="protein sequence ID" value="WSE32888.1"/>
    <property type="molecule type" value="Genomic_DNA"/>
</dbReference>
<evidence type="ECO:0000256" key="1">
    <source>
        <dbReference type="ARBA" id="ARBA00001933"/>
    </source>
</evidence>
<dbReference type="InterPro" id="IPR001926">
    <property type="entry name" value="TrpB-like_PALP"/>
</dbReference>
<proteinExistence type="predicted"/>
<dbReference type="Proteomes" id="UP001330812">
    <property type="component" value="Chromosome"/>
</dbReference>
<dbReference type="RefSeq" id="WP_326835695.1">
    <property type="nucleotide sequence ID" value="NZ_CP142149.1"/>
</dbReference>
<evidence type="ECO:0000313" key="5">
    <source>
        <dbReference type="EMBL" id="WSE32888.1"/>
    </source>
</evidence>
<protein>
    <submittedName>
        <fullName evidence="5">Pyridoxal-phosphate dependent enzyme</fullName>
    </submittedName>
</protein>
<evidence type="ECO:0000259" key="4">
    <source>
        <dbReference type="Pfam" id="PF00291"/>
    </source>
</evidence>
<organism evidence="5 6">
    <name type="scientific">Amycolatopsis rhabdoformis</name>
    <dbReference type="NCBI Taxonomy" id="1448059"/>
    <lineage>
        <taxon>Bacteria</taxon>
        <taxon>Bacillati</taxon>
        <taxon>Actinomycetota</taxon>
        <taxon>Actinomycetes</taxon>
        <taxon>Pseudonocardiales</taxon>
        <taxon>Pseudonocardiaceae</taxon>
        <taxon>Amycolatopsis</taxon>
    </lineage>
</organism>
<keyword evidence="2" id="KW-0663">Pyridoxal phosphate</keyword>
<dbReference type="InterPro" id="IPR050147">
    <property type="entry name" value="Ser/Thr_Dehydratase"/>
</dbReference>
<reference evidence="5 6" key="1">
    <citation type="journal article" date="2015" name="Int. J. Syst. Evol. Microbiol.">
        <title>Amycolatopsis rhabdoformis sp. nov., an actinomycete isolated from a tropical forest soil.</title>
        <authorList>
            <person name="Souza W.R."/>
            <person name="Silva R.E."/>
            <person name="Goodfellow M."/>
            <person name="Busarakam K."/>
            <person name="Figueiro F.S."/>
            <person name="Ferreira D."/>
            <person name="Rodrigues-Filho E."/>
            <person name="Moraes L.A.B."/>
            <person name="Zucchi T.D."/>
        </authorList>
    </citation>
    <scope>NUCLEOTIDE SEQUENCE [LARGE SCALE GENOMIC DNA]</scope>
    <source>
        <strain evidence="5 6">NCIMB 14900</strain>
    </source>
</reference>
<gene>
    <name evidence="5" type="ORF">VSH64_12305</name>
</gene>
<sequence length="378" mass="39505">MSVTRVSLVDYVDERSGRRYPLDALRWCGDDGAPLTVEPLPGITREQVDTATRSLWRYRAALPGALRPISLGEGCTPLVERPWRGHATPFKLEWFSPTGSFKDRGSSVMLSALAQAGVREVLEDSSGNGGSSVSAYAAAAGITATILAPESTSPAKILQSRAYGATVDLVPGTRDDTAAEALRRSGETTYASHNWHPFFLQGTKTLAYELWEDFGFTAPDTVVTVAGAGSIVLGLDLGFGELLAAGAITKRPRLLVAQPANCGPIDAAFRAGAEGAVPTQFAPTIAEGTAIREPVRLPEVLAAIRRSGGATVAITETEIARAARELPRIGLYAEPTSATAAAAVDVFRTEGVLVPGESTAVILTGSGLKAAATMGTLV</sequence>
<dbReference type="Gene3D" id="3.40.50.1100">
    <property type="match status" value="2"/>
</dbReference>
<evidence type="ECO:0000256" key="2">
    <source>
        <dbReference type="ARBA" id="ARBA00022898"/>
    </source>
</evidence>
<dbReference type="Pfam" id="PF00291">
    <property type="entry name" value="PALP"/>
    <property type="match status" value="1"/>
</dbReference>
<dbReference type="InterPro" id="IPR036052">
    <property type="entry name" value="TrpB-like_PALP_sf"/>
</dbReference>
<dbReference type="PANTHER" id="PTHR48078:SF6">
    <property type="entry name" value="L-THREONINE DEHYDRATASE CATABOLIC TDCB"/>
    <property type="match status" value="1"/>
</dbReference>
<keyword evidence="3" id="KW-0456">Lyase</keyword>
<evidence type="ECO:0000256" key="3">
    <source>
        <dbReference type="ARBA" id="ARBA00023239"/>
    </source>
</evidence>
<name>A0ABZ1IGP6_9PSEU</name>
<feature type="domain" description="Tryptophan synthase beta chain-like PALP" evidence="4">
    <location>
        <begin position="69"/>
        <end position="365"/>
    </location>
</feature>
<comment type="cofactor">
    <cofactor evidence="1">
        <name>pyridoxal 5'-phosphate</name>
        <dbReference type="ChEBI" id="CHEBI:597326"/>
    </cofactor>
</comment>
<dbReference type="PANTHER" id="PTHR48078">
    <property type="entry name" value="THREONINE DEHYDRATASE, MITOCHONDRIAL-RELATED"/>
    <property type="match status" value="1"/>
</dbReference>
<keyword evidence="6" id="KW-1185">Reference proteome</keyword>